<keyword evidence="1" id="KW-0732">Signal</keyword>
<name>A0A7C6A9M1_UNCW3</name>
<evidence type="ECO:0000313" key="3">
    <source>
        <dbReference type="EMBL" id="HHS52387.1"/>
    </source>
</evidence>
<dbReference type="InterPro" id="IPR026444">
    <property type="entry name" value="Secre_tail"/>
</dbReference>
<feature type="domain" description="Secretion system C-terminal sorting" evidence="2">
    <location>
        <begin position="499"/>
        <end position="579"/>
    </location>
</feature>
<feature type="chain" id="PRO_5028198281" evidence="1">
    <location>
        <begin position="20"/>
        <end position="580"/>
    </location>
</feature>
<accession>A0A7C6A9M1</accession>
<evidence type="ECO:0000256" key="1">
    <source>
        <dbReference type="SAM" id="SignalP"/>
    </source>
</evidence>
<feature type="signal peptide" evidence="1">
    <location>
        <begin position="1"/>
        <end position="19"/>
    </location>
</feature>
<comment type="caution">
    <text evidence="3">The sequence shown here is derived from an EMBL/GenBank/DDBJ whole genome shotgun (WGS) entry which is preliminary data.</text>
</comment>
<sequence>MKKVILLCCVIVFILAASGKEKEQKIAVKAPNQPMIESSEIGDANPTIDPIVQRLYEAKKNRNWTAYHQLLNEWRSQIPTQETNEPGPQAINPLERPLLRWGEDRVIYAGDVAYDIWSMENEAISVDHHRGDTLRAAVVTADSTISVFQSTDNGETWSWFAGWRWTGRLPLEPEIINDPLGRWYHVFCIWTGNNNDLGVFTDSTPGGWFWRNIEAGADTTANYTVCSDRADYPDEYWLFCAFHKKLGGQGRDEIWFSRSFDCGATWETLRRLCTNGSGFPDLVYGDNDYLYETHIWDASDTNNYVRVWVSTDLGNSWTIDNTLQSDTTTKMGPQIAAAHDGSGDAWVVWARSYPNTTPPNFDLLFSWSQDYGANWSHWAWFDADNIEHTLLPSIAIYDSAGAYLPYVTYNCIDTNQTNPKVYCKSWETDSTWSDRETFNDSEPAFNIRPVQTFEVLGIPAIAYVGAVGHNVYYDAWSIGGVEEQNKPISEENLLSQNQPNPFTNKTRLEYFVPQNGRVTLKIYNTLGKEVAKLIDEDKKAGAYAITLNRENLGKDVLPAGVYFLKLEVNKSKATRKIIIQ</sequence>
<dbReference type="SUPFAM" id="SSF50939">
    <property type="entry name" value="Sialidases"/>
    <property type="match status" value="1"/>
</dbReference>
<evidence type="ECO:0000259" key="2">
    <source>
        <dbReference type="Pfam" id="PF18962"/>
    </source>
</evidence>
<dbReference type="AlphaFoldDB" id="A0A7C6A9M1"/>
<dbReference type="EMBL" id="DTLI01000142">
    <property type="protein sequence ID" value="HHS52387.1"/>
    <property type="molecule type" value="Genomic_DNA"/>
</dbReference>
<dbReference type="InterPro" id="IPR036278">
    <property type="entry name" value="Sialidase_sf"/>
</dbReference>
<dbReference type="Gene3D" id="2.120.10.10">
    <property type="match status" value="1"/>
</dbReference>
<dbReference type="CDD" id="cd15482">
    <property type="entry name" value="Sialidase_non-viral"/>
    <property type="match status" value="1"/>
</dbReference>
<dbReference type="Gene3D" id="2.60.40.4070">
    <property type="match status" value="1"/>
</dbReference>
<reference evidence="3" key="1">
    <citation type="journal article" date="2020" name="mSystems">
        <title>Genome- and Community-Level Interaction Insights into Carbon Utilization and Element Cycling Functions of Hydrothermarchaeota in Hydrothermal Sediment.</title>
        <authorList>
            <person name="Zhou Z."/>
            <person name="Liu Y."/>
            <person name="Xu W."/>
            <person name="Pan J."/>
            <person name="Luo Z.H."/>
            <person name="Li M."/>
        </authorList>
    </citation>
    <scope>NUCLEOTIDE SEQUENCE [LARGE SCALE GENOMIC DNA]</scope>
    <source>
        <strain evidence="3">SpSt-876</strain>
    </source>
</reference>
<organism evidence="3">
    <name type="scientific">candidate division WOR-3 bacterium</name>
    <dbReference type="NCBI Taxonomy" id="2052148"/>
    <lineage>
        <taxon>Bacteria</taxon>
        <taxon>Bacteria division WOR-3</taxon>
    </lineage>
</organism>
<gene>
    <name evidence="3" type="ORF">ENW73_05930</name>
</gene>
<protein>
    <submittedName>
        <fullName evidence="3">T9SS type A sorting domain-containing protein</fullName>
    </submittedName>
</protein>
<dbReference type="NCBIfam" id="TIGR04183">
    <property type="entry name" value="Por_Secre_tail"/>
    <property type="match status" value="1"/>
</dbReference>
<dbReference type="Pfam" id="PF18962">
    <property type="entry name" value="Por_Secre_tail"/>
    <property type="match status" value="1"/>
</dbReference>
<proteinExistence type="predicted"/>